<keyword evidence="4" id="KW-0029">Amino-acid transport</keyword>
<evidence type="ECO:0000256" key="1">
    <source>
        <dbReference type="ARBA" id="ARBA00004141"/>
    </source>
</evidence>
<dbReference type="GO" id="GO:0016020">
    <property type="term" value="C:membrane"/>
    <property type="evidence" value="ECO:0007669"/>
    <property type="project" value="UniProtKB-SubCell"/>
</dbReference>
<keyword evidence="6" id="KW-0472">Membrane</keyword>
<evidence type="ECO:0000256" key="3">
    <source>
        <dbReference type="ARBA" id="ARBA00022692"/>
    </source>
</evidence>
<organism evidence="7 8">
    <name type="scientific">Piscirickettsia salmonis</name>
    <dbReference type="NCBI Taxonomy" id="1238"/>
    <lineage>
        <taxon>Bacteria</taxon>
        <taxon>Pseudomonadati</taxon>
        <taxon>Pseudomonadota</taxon>
        <taxon>Gammaproteobacteria</taxon>
        <taxon>Thiotrichales</taxon>
        <taxon>Piscirickettsiaceae</taxon>
        <taxon>Piscirickettsia</taxon>
    </lineage>
</organism>
<dbReference type="PANTHER" id="PTHR43341">
    <property type="entry name" value="AMINO ACID PERMEASE"/>
    <property type="match status" value="1"/>
</dbReference>
<gene>
    <name evidence="7" type="ORF">KU39_333</name>
</gene>
<evidence type="ECO:0000256" key="2">
    <source>
        <dbReference type="ARBA" id="ARBA00022448"/>
    </source>
</evidence>
<protein>
    <submittedName>
        <fullName evidence="7">Amino acid permease family protein</fullName>
    </submittedName>
</protein>
<dbReference type="PANTHER" id="PTHR43341:SF1">
    <property type="entry name" value="GENERAL AMINO-ACID PERMEASE GAP1"/>
    <property type="match status" value="1"/>
</dbReference>
<dbReference type="InterPro" id="IPR050524">
    <property type="entry name" value="APC_YAT"/>
</dbReference>
<evidence type="ECO:0000256" key="6">
    <source>
        <dbReference type="ARBA" id="ARBA00023136"/>
    </source>
</evidence>
<dbReference type="Proteomes" id="UP000029558">
    <property type="component" value="Chromosome"/>
</dbReference>
<reference evidence="7 8" key="1">
    <citation type="journal article" date="2014" name="Genome Announc.">
        <title>Comparative Genome Analysis of Two Isolates of the Fish Pathogen Piscirickettsia salmonis from Different Hosts Reveals Major Differences in Virulence-Associated Secretion Systems.</title>
        <authorList>
            <person name="Bohle H."/>
            <person name="Henriquez P."/>
            <person name="Grothusen H."/>
            <person name="Navas E."/>
            <person name="Sandoval A."/>
            <person name="Bustamante F."/>
            <person name="Bustos P."/>
            <person name="Mancilla M."/>
        </authorList>
    </citation>
    <scope>NUCLEOTIDE SEQUENCE [LARGE SCALE GENOMIC DNA]</scope>
    <source>
        <strain evidence="8">B1-32597</strain>
    </source>
</reference>
<dbReference type="AlphaFoldDB" id="A0A1L6TGH1"/>
<dbReference type="GO" id="GO:0015171">
    <property type="term" value="F:amino acid transmembrane transporter activity"/>
    <property type="evidence" value="ECO:0007669"/>
    <property type="project" value="TreeGrafter"/>
</dbReference>
<dbReference type="PIRSF" id="PIRSF006060">
    <property type="entry name" value="AA_transporter"/>
    <property type="match status" value="1"/>
</dbReference>
<dbReference type="PROSITE" id="PS00218">
    <property type="entry name" value="AMINO_ACID_PERMEASE_1"/>
    <property type="match status" value="1"/>
</dbReference>
<dbReference type="Gene3D" id="1.20.1740.10">
    <property type="entry name" value="Amino acid/polyamine transporter I"/>
    <property type="match status" value="1"/>
</dbReference>
<sequence>MLVRNLRARHLNMIALGGSIGTGIFLASGYAIHIAGPGGALAAYSLIAIMVYFLITSLGEMATHRPTTGSFCEYSSRYVDPSFGVAMSYNYWFNWAITIAAEISAATIIMKYWFPDISAVMISALFFGLVFFVNLFSVRVYGETEYWMSFLKVAVIVVFIILCCFLISKKSELGIANFTIADGPFHNGWLGFASVFLIAGFSFQGSELIGIGAGEVKDPEKSIPKAVRTIFWRLVLFYVLTTLFISLLVPFNSPALANQESVDSSPFTLVFQSYFGHGFATNLINTIILVAVVSAANASMYASTRTLWYMGTTGQAPKFFSKTTKYGLPIYALLATAAMGSVIFLSSLIGNGRMFTILLTISALCGFIAWFGIALSHYCFRKYHLKGDLSVLKYKAKLFPYAPVIAMVMIVVIVVGQIYTLTGDITIGVILQQYGALIVFIAIIVLHKIFSKKHMQIIDDKVTWVGAETEKLSTK</sequence>
<dbReference type="InterPro" id="IPR004840">
    <property type="entry name" value="Amino_acid_permease_CS"/>
</dbReference>
<comment type="subcellular location">
    <subcellularLocation>
        <location evidence="1">Membrane</location>
        <topology evidence="1">Multi-pass membrane protein</topology>
    </subcellularLocation>
</comment>
<evidence type="ECO:0000313" key="7">
    <source>
        <dbReference type="EMBL" id="ALB21517.1"/>
    </source>
</evidence>
<evidence type="ECO:0000256" key="4">
    <source>
        <dbReference type="ARBA" id="ARBA00022970"/>
    </source>
</evidence>
<keyword evidence="2" id="KW-0813">Transport</keyword>
<evidence type="ECO:0000256" key="5">
    <source>
        <dbReference type="ARBA" id="ARBA00022989"/>
    </source>
</evidence>
<dbReference type="InterPro" id="IPR004841">
    <property type="entry name" value="AA-permease/SLC12A_dom"/>
</dbReference>
<evidence type="ECO:0000313" key="8">
    <source>
        <dbReference type="Proteomes" id="UP000029558"/>
    </source>
</evidence>
<dbReference type="EMBL" id="CP012508">
    <property type="protein sequence ID" value="ALB21517.1"/>
    <property type="molecule type" value="Genomic_DNA"/>
</dbReference>
<name>A0A1L6TGH1_PISSA</name>
<dbReference type="OrthoDB" id="7065842at2"/>
<dbReference type="FunFam" id="1.20.1740.10:FF:000001">
    <property type="entry name" value="Amino acid permease"/>
    <property type="match status" value="1"/>
</dbReference>
<keyword evidence="5" id="KW-1133">Transmembrane helix</keyword>
<dbReference type="RefSeq" id="WP_017375939.1">
    <property type="nucleotide sequence ID" value="NZ_CP012508.1"/>
</dbReference>
<keyword evidence="3" id="KW-0812">Transmembrane</keyword>
<dbReference type="Pfam" id="PF00324">
    <property type="entry name" value="AA_permease"/>
    <property type="match status" value="1"/>
</dbReference>
<proteinExistence type="predicted"/>
<accession>A0A1L6TGH1</accession>